<evidence type="ECO:0000313" key="2">
    <source>
        <dbReference type="Proteomes" id="UP000028870"/>
    </source>
</evidence>
<dbReference type="Proteomes" id="UP000028870">
    <property type="component" value="Unassembled WGS sequence"/>
</dbReference>
<dbReference type="eggNOG" id="COG0443">
    <property type="taxonomic scope" value="Bacteria"/>
</dbReference>
<evidence type="ECO:0008006" key="3">
    <source>
        <dbReference type="Google" id="ProtNLM"/>
    </source>
</evidence>
<evidence type="ECO:0000313" key="1">
    <source>
        <dbReference type="EMBL" id="CDO09840.1"/>
    </source>
</evidence>
<dbReference type="STRING" id="258533.BN977_04668"/>
<reference evidence="1" key="1">
    <citation type="submission" date="2014-03" db="EMBL/GenBank/DDBJ databases">
        <title>Draft Genome Sequence of Mycobacterium cosmeticum DSM 44829.</title>
        <authorList>
            <person name="Croce O."/>
            <person name="Robert C."/>
            <person name="Raoult D."/>
            <person name="Drancourt M."/>
        </authorList>
    </citation>
    <scope>NUCLEOTIDE SEQUENCE [LARGE SCALE GENOMIC DNA]</scope>
    <source>
        <strain evidence="1">DSM 44829</strain>
    </source>
</reference>
<proteinExistence type="predicted"/>
<reference evidence="1" key="2">
    <citation type="submission" date="2014-03" db="EMBL/GenBank/DDBJ databases">
        <authorList>
            <person name="Urmite Genomes"/>
        </authorList>
    </citation>
    <scope>NUCLEOTIDE SEQUENCE</scope>
    <source>
        <strain evidence="1">DSM 44829</strain>
    </source>
</reference>
<dbReference type="InterPro" id="IPR023840">
    <property type="entry name" value="T7SS_Rv3446c"/>
</dbReference>
<comment type="caution">
    <text evidence="1">The sequence shown here is derived from an EMBL/GenBank/DDBJ whole genome shotgun (WGS) entry which is preliminary data.</text>
</comment>
<gene>
    <name evidence="1" type="ORF">BN977_04668</name>
</gene>
<sequence>MTTTPVVFGPATVRGPCPVPAEPVRAALAALDDRHTVVDDRAVEVDAVLGEILGTTLGDTRHDIVLICPGWWPATRLDRVRAAAAGLSPEVLVLQRPQVYRRAHPDVEVLVEIAEEFVVAGPLTDGPHTPALVVPRQGDTAEAVVSGLGEPASVLVDVPTAVTGGRTVATDIAARLRRGGTDATITGDHQLSRAATGWADTTAAIKAVGDARRRRLPWIVAAGLLAVAATTLALRDESDGGATVSVVEGRVAARVPAGWTVERITAGTGSRRVQAVEPGGNRAVLIVQSRAEADLAATAATLDTALQRQDPTVFTALRTTAQRGGRTVIGYTETRAGREIDWAVFLDGAVRIAVGCQSPPGQTAQIRAACDEVIRSAHAIS</sequence>
<name>W9BLL1_MYCCO</name>
<dbReference type="NCBIfam" id="TIGR03931">
    <property type="entry name" value="T7SS_Rv3446c"/>
    <property type="match status" value="1"/>
</dbReference>
<protein>
    <recommendedName>
        <fullName evidence="3">Type VII secretion-associated protein</fullName>
    </recommendedName>
</protein>
<keyword evidence="2" id="KW-1185">Reference proteome</keyword>
<dbReference type="EMBL" id="CCBB010000003">
    <property type="protein sequence ID" value="CDO09840.1"/>
    <property type="molecule type" value="Genomic_DNA"/>
</dbReference>
<accession>W9BLL1</accession>
<dbReference type="RefSeq" id="WP_036401743.1">
    <property type="nucleotide sequence ID" value="NZ_CCBB010000003.1"/>
</dbReference>
<dbReference type="OrthoDB" id="4760221at2"/>
<organism evidence="1 2">
    <name type="scientific">Mycolicibacterium cosmeticum</name>
    <dbReference type="NCBI Taxonomy" id="258533"/>
    <lineage>
        <taxon>Bacteria</taxon>
        <taxon>Bacillati</taxon>
        <taxon>Actinomycetota</taxon>
        <taxon>Actinomycetes</taxon>
        <taxon>Mycobacteriales</taxon>
        <taxon>Mycobacteriaceae</taxon>
        <taxon>Mycolicibacterium</taxon>
    </lineage>
</organism>
<dbReference type="AlphaFoldDB" id="W9BLL1"/>